<feature type="coiled-coil region" evidence="2">
    <location>
        <begin position="1368"/>
        <end position="1395"/>
    </location>
</feature>
<evidence type="ECO:0000313" key="6">
    <source>
        <dbReference type="EMBL" id="QJH95940.1"/>
    </source>
</evidence>
<organism evidence="5">
    <name type="scientific">viral metagenome</name>
    <dbReference type="NCBI Taxonomy" id="1070528"/>
    <lineage>
        <taxon>unclassified sequences</taxon>
        <taxon>metagenomes</taxon>
        <taxon>organismal metagenomes</taxon>
    </lineage>
</organism>
<name>A0A6H1ZA05_9ZZZZ</name>
<feature type="transmembrane region" description="Helical" evidence="3">
    <location>
        <begin position="1077"/>
        <end position="1096"/>
    </location>
</feature>
<keyword evidence="1" id="KW-1188">Viral release from host cell</keyword>
<feature type="transmembrane region" description="Helical" evidence="3">
    <location>
        <begin position="1108"/>
        <end position="1136"/>
    </location>
</feature>
<feature type="coiled-coil region" evidence="2">
    <location>
        <begin position="670"/>
        <end position="697"/>
    </location>
</feature>
<feature type="transmembrane region" description="Helical" evidence="3">
    <location>
        <begin position="503"/>
        <end position="522"/>
    </location>
</feature>
<dbReference type="EMBL" id="MT143975">
    <property type="protein sequence ID" value="QJA44292.1"/>
    <property type="molecule type" value="Genomic_DNA"/>
</dbReference>
<protein>
    <submittedName>
        <fullName evidence="5">Putative tail protein</fullName>
    </submittedName>
</protein>
<keyword evidence="2" id="KW-0175">Coiled coil</keyword>
<proteinExistence type="predicted"/>
<feature type="transmembrane region" description="Helical" evidence="3">
    <location>
        <begin position="529"/>
        <end position="550"/>
    </location>
</feature>
<feature type="coiled-coil region" evidence="2">
    <location>
        <begin position="1609"/>
        <end position="1694"/>
    </location>
</feature>
<sequence length="1842" mass="204457">MAAITKNLQVGIQVDVAAVRQQLTRLRTEVQSAIKGITTSSAGGAATGDIQQLKTLYDGYGRAIKQVTPELQNLEGATRKVSRAHKENVSDLLHLNQGIKGYIAGVTTLLQIQARWYAAKAVLFAAVEFPVESIKNFAQWEQAMKNAAAVSEYTADEMLKLEVVTKRVGATTAISAKEAAEALLEFAQAGIDATRAQAAIPIAAQMVVATQEDMKTAVSALTTVMQVWKLEAHEVVSAGDAIAVAMAESKLKVADLSTIFNYLASSAQLAGLSVQDVSAVIAVLSKAGAKASTIGTGLSTAMMEFIKMQPRLVKQIEKVGLTIQDVIVPQNNFLDVMIKLKNAGFDLTEAFKGLQMRAGRSLAAGLNMGTEELERMRQKVQENGILFKIFGKAMEGVENQFKLFKNTMENVSIAIGQDMANSIQAALGLFLDMARGIWLAVDPTAQMTIRLQDLGVAGQTTYAAIKGLVDIAHMLRDTFVTLKDTLLAVITPLKTLLGLLNSYGLAAALVGNLIAAKLLVVLAQKILGLGILINLFKTLGPVLVGNAVLLRGWWRALMPTPMGAVVLGLTAILTIFQKLKQPIEEARIELERFGEAAAQMPIDMLRASIEVRKLGIAELKGQLDQITQMPSGLGKSPMTEYTKKEIERLKSLFVPLTESQRQYKKTIVDIQDQTKKLAIEEAKLLELEKQIGKARKEPPPYEPPEDKIKHYYKQMISAYKAYSNDMLAMIRDTEALYLAQVENAHKLGLMDDKSYYDAKIQGIEVYRDQALKQIAETESKLQAAYRLDMKSAKSEAERAAIFEKFKADLSEMEKQRVDVKYKAEKQINDITTQSILNQKQLNTEYAQFLVELAEMISQQQLDVLLDSYKQQLDAIEYYYGKQEISATEYYNKQYELLDKETAAKKLALDTQYENFIKEKYAELEAAGDSTKERAKIEEQMVKATQKYYGDGVKIAQDSANQRVIIERKASDDIQDIWEKSGAFGVITRAVEDINKEWNKTWEDIKKFTDEVFESLKKSFSDIFYDGITGKLDSLADYFKRTGELMLRYFTDNLAKMAVMAIQNPIIVPIQNMVIRQAGNLAGVAGMAGQAGIGYGIGNMLGGGSTGGMAGLIGGMAGFGLATSSLMTSGAMAAFMINAGMVGAVWGSVVPILGTIVGAVLGVLVGQLIGGEPHIPDMRVGYKPGGKGHSEEWKNLFGDTEFAVRMYDKVGVENTKIILETFKTLKEELAKFLEATGGDISKLEEAWKSSSVDVDKDLKKTVQKWIEEYSNFITGLDFSKWQKEGEEMSDTVSRIITTYVKLLPKFNESVDDYIKAIQNGDDAVAQFREQINDVTGNIEELMEAMLDATDPTDAIQYADQLRQAIYQRYQMERQLIEGLVNTIKQLEAEIANFDITMQGKIDDLLGSFDRIPMIWARMVDIATMLADSSLTAAEKLALLSEGIQWLDQWVTANIAAITAVYEAQKNALRQQIDLINDQIDALNEQRDVINEQLDALREQLSLAKTWSDVLDSVKQQILDMKTSLTSPRDVFERMDIMKAEIDRVRGLYLGATGEDKAAYAKQLQQLIRDYLQLTQDAYQRPSEAYQQIYDDMLALLESIQVDASANAVSQEDILQQIADLEEQRKTIDEQIKDYQAQIKDLNEQMAALDEQMAADIAAFKAEAAKYYQWAQEEGIRLYQEKIDELKDKLREIVGDEDIETYLDNLELATIEQLQDLKELTGNLMKGLLEGDTAYLEEIRDTGNDILNTILKWDIPKLASGGYVTKPTLAIVGESGPEHIIPDRDLRSSSTGYHTMTVAPTIIINVNEIKDEQTMRRLTEKVKQAVFDSIHYGEGRTLVKKVTR</sequence>
<dbReference type="Pfam" id="PF10145">
    <property type="entry name" value="PhageMin_Tail"/>
    <property type="match status" value="1"/>
</dbReference>
<evidence type="ECO:0000313" key="5">
    <source>
        <dbReference type="EMBL" id="QJA44292.1"/>
    </source>
</evidence>
<dbReference type="PANTHER" id="PTHR37813">
    <property type="entry name" value="FELS-2 PROPHAGE PROTEIN"/>
    <property type="match status" value="1"/>
</dbReference>
<keyword evidence="3" id="KW-0812">Transmembrane</keyword>
<dbReference type="InterPro" id="IPR010090">
    <property type="entry name" value="Phage_tape_meas"/>
</dbReference>
<evidence type="ECO:0000259" key="4">
    <source>
        <dbReference type="Pfam" id="PF10145"/>
    </source>
</evidence>
<feature type="transmembrane region" description="Helical" evidence="3">
    <location>
        <begin position="1143"/>
        <end position="1168"/>
    </location>
</feature>
<dbReference type="EMBL" id="MT144634">
    <property type="protein sequence ID" value="QJH95940.1"/>
    <property type="molecule type" value="Genomic_DNA"/>
</dbReference>
<dbReference type="PANTHER" id="PTHR37813:SF1">
    <property type="entry name" value="FELS-2 PROPHAGE PROTEIN"/>
    <property type="match status" value="1"/>
</dbReference>
<evidence type="ECO:0000256" key="1">
    <source>
        <dbReference type="ARBA" id="ARBA00022612"/>
    </source>
</evidence>
<evidence type="ECO:0000256" key="3">
    <source>
        <dbReference type="SAM" id="Phobius"/>
    </source>
</evidence>
<accession>A0A6H1ZA05</accession>
<reference evidence="5" key="1">
    <citation type="submission" date="2020-03" db="EMBL/GenBank/DDBJ databases">
        <title>The deep terrestrial virosphere.</title>
        <authorList>
            <person name="Holmfeldt K."/>
            <person name="Nilsson E."/>
            <person name="Simone D."/>
            <person name="Lopez-Fernandez M."/>
            <person name="Wu X."/>
            <person name="de Brujin I."/>
            <person name="Lundin D."/>
            <person name="Andersson A."/>
            <person name="Bertilsson S."/>
            <person name="Dopson M."/>
        </authorList>
    </citation>
    <scope>NUCLEOTIDE SEQUENCE</scope>
    <source>
        <strain evidence="5">TM448A00093</strain>
        <strain evidence="6">TM448B00554</strain>
    </source>
</reference>
<keyword evidence="3" id="KW-1133">Transmembrane helix</keyword>
<evidence type="ECO:0000256" key="2">
    <source>
        <dbReference type="SAM" id="Coils"/>
    </source>
</evidence>
<feature type="transmembrane region" description="Helical" evidence="3">
    <location>
        <begin position="556"/>
        <end position="576"/>
    </location>
</feature>
<dbReference type="NCBIfam" id="TIGR01760">
    <property type="entry name" value="tape_meas_TP901"/>
    <property type="match status" value="1"/>
</dbReference>
<gene>
    <name evidence="5" type="ORF">TM448A00093_0022</name>
    <name evidence="6" type="ORF">TM448B00554_0011</name>
</gene>
<keyword evidence="3" id="KW-0472">Membrane</keyword>
<feature type="coiled-coil region" evidence="2">
    <location>
        <begin position="1464"/>
        <end position="1498"/>
    </location>
</feature>
<feature type="domain" description="Phage tail tape measure protein" evidence="4">
    <location>
        <begin position="166"/>
        <end position="391"/>
    </location>
</feature>